<evidence type="ECO:0000256" key="4">
    <source>
        <dbReference type="ARBA" id="ARBA00022679"/>
    </source>
</evidence>
<feature type="domain" description="RING-type" evidence="14">
    <location>
        <begin position="258"/>
        <end position="299"/>
    </location>
</feature>
<comment type="catalytic activity">
    <reaction evidence="1">
        <text>S-ubiquitinyl-[E2 ubiquitin-conjugating enzyme]-L-cysteine + [acceptor protein]-L-lysine = [E2 ubiquitin-conjugating enzyme]-L-cysteine + N(6)-ubiquitinyl-[acceptor protein]-L-lysine.</text>
        <dbReference type="EC" id="2.3.2.27"/>
    </reaction>
</comment>
<dbReference type="AlphaFoldDB" id="A0A7J7N9L1"/>
<evidence type="ECO:0000256" key="13">
    <source>
        <dbReference type="SAM" id="Phobius"/>
    </source>
</evidence>
<evidence type="ECO:0000259" key="14">
    <source>
        <dbReference type="PROSITE" id="PS50089"/>
    </source>
</evidence>
<evidence type="ECO:0000313" key="15">
    <source>
        <dbReference type="EMBL" id="KAF6163865.1"/>
    </source>
</evidence>
<dbReference type="InterPro" id="IPR001841">
    <property type="entry name" value="Znf_RING"/>
</dbReference>
<evidence type="ECO:0000256" key="9">
    <source>
        <dbReference type="ARBA" id="ARBA00022833"/>
    </source>
</evidence>
<evidence type="ECO:0000256" key="8">
    <source>
        <dbReference type="ARBA" id="ARBA00022786"/>
    </source>
</evidence>
<evidence type="ECO:0000256" key="2">
    <source>
        <dbReference type="ARBA" id="ARBA00004141"/>
    </source>
</evidence>
<organism evidence="15 16">
    <name type="scientific">Kingdonia uniflora</name>
    <dbReference type="NCBI Taxonomy" id="39325"/>
    <lineage>
        <taxon>Eukaryota</taxon>
        <taxon>Viridiplantae</taxon>
        <taxon>Streptophyta</taxon>
        <taxon>Embryophyta</taxon>
        <taxon>Tracheophyta</taxon>
        <taxon>Spermatophyta</taxon>
        <taxon>Magnoliopsida</taxon>
        <taxon>Ranunculales</taxon>
        <taxon>Circaeasteraceae</taxon>
        <taxon>Kingdonia</taxon>
    </lineage>
</organism>
<comment type="subcellular location">
    <subcellularLocation>
        <location evidence="2">Membrane</location>
        <topology evidence="2">Multi-pass membrane protein</topology>
    </subcellularLocation>
</comment>
<sequence>MEVERPSNRHSHLMNCAMLVREISTFSFEDLQTDWSYYYSNPVFVLDVIWNLAFVFVSTLVLSSTPKENPSTPLRIWISGYAFQCLLHVGFVCFVYRLRNSSNGGHGYEGDHVGIRFVKKLESMNTMVSFFWWVIGFFWIVKGGQALLQDAPRLYWLALVFLAFDAFFAICCIALACIIGVALCCCLPCIFAILYAVKVHQGASEDDIKNIPRHKFRQIHKPQISGFDKKQEMSVERMEQGTCDSMCEISLPPEDSKCCICLSKYVEGAELHTLPCNHHFHCGCLVKWLRINATCPLCKFNILNGGDELV</sequence>
<proteinExistence type="predicted"/>
<keyword evidence="7 12" id="KW-0863">Zinc-finger</keyword>
<dbReference type="EC" id="2.3.2.27" evidence="3"/>
<feature type="transmembrane region" description="Helical" evidence="13">
    <location>
        <begin position="74"/>
        <end position="98"/>
    </location>
</feature>
<keyword evidence="11 13" id="KW-0472">Membrane</keyword>
<feature type="transmembrane region" description="Helical" evidence="13">
    <location>
        <begin position="130"/>
        <end position="148"/>
    </location>
</feature>
<name>A0A7J7N9L1_9MAGN</name>
<keyword evidence="16" id="KW-1185">Reference proteome</keyword>
<evidence type="ECO:0000256" key="10">
    <source>
        <dbReference type="ARBA" id="ARBA00022989"/>
    </source>
</evidence>
<gene>
    <name evidence="15" type="ORF">GIB67_024720</name>
</gene>
<reference evidence="15 16" key="1">
    <citation type="journal article" date="2020" name="IScience">
        <title>Genome Sequencing of the Endangered Kingdonia uniflora (Circaeasteraceae, Ranunculales) Reveals Potential Mechanisms of Evolutionary Specialization.</title>
        <authorList>
            <person name="Sun Y."/>
            <person name="Deng T."/>
            <person name="Zhang A."/>
            <person name="Moore M.J."/>
            <person name="Landis J.B."/>
            <person name="Lin N."/>
            <person name="Zhang H."/>
            <person name="Zhang X."/>
            <person name="Huang J."/>
            <person name="Zhang X."/>
            <person name="Sun H."/>
            <person name="Wang H."/>
        </authorList>
    </citation>
    <scope>NUCLEOTIDE SEQUENCE [LARGE SCALE GENOMIC DNA]</scope>
    <source>
        <strain evidence="15">TB1705</strain>
        <tissue evidence="15">Leaf</tissue>
    </source>
</reference>
<dbReference type="PANTHER" id="PTHR45977:SF19">
    <property type="entry name" value="RING-TYPE DOMAIN-CONTAINING PROTEIN"/>
    <property type="match status" value="1"/>
</dbReference>
<dbReference type="GO" id="GO:0061630">
    <property type="term" value="F:ubiquitin protein ligase activity"/>
    <property type="evidence" value="ECO:0007669"/>
    <property type="project" value="UniProtKB-EC"/>
</dbReference>
<dbReference type="InterPro" id="IPR013083">
    <property type="entry name" value="Znf_RING/FYVE/PHD"/>
</dbReference>
<dbReference type="GO" id="GO:0016020">
    <property type="term" value="C:membrane"/>
    <property type="evidence" value="ECO:0007669"/>
    <property type="project" value="UniProtKB-SubCell"/>
</dbReference>
<dbReference type="Proteomes" id="UP000541444">
    <property type="component" value="Unassembled WGS sequence"/>
</dbReference>
<evidence type="ECO:0000256" key="1">
    <source>
        <dbReference type="ARBA" id="ARBA00000900"/>
    </source>
</evidence>
<protein>
    <recommendedName>
        <fullName evidence="3">RING-type E3 ubiquitin transferase</fullName>
        <ecNumber evidence="3">2.3.2.27</ecNumber>
    </recommendedName>
</protein>
<keyword evidence="4" id="KW-0808">Transferase</keyword>
<dbReference type="Pfam" id="PF13639">
    <property type="entry name" value="zf-RING_2"/>
    <property type="match status" value="1"/>
</dbReference>
<dbReference type="GO" id="GO:0016567">
    <property type="term" value="P:protein ubiquitination"/>
    <property type="evidence" value="ECO:0007669"/>
    <property type="project" value="TreeGrafter"/>
</dbReference>
<feature type="transmembrane region" description="Helical" evidence="13">
    <location>
        <begin position="43"/>
        <end position="62"/>
    </location>
</feature>
<evidence type="ECO:0000256" key="12">
    <source>
        <dbReference type="PROSITE-ProRule" id="PRU00175"/>
    </source>
</evidence>
<keyword evidence="9" id="KW-0862">Zinc</keyword>
<dbReference type="Gene3D" id="3.30.40.10">
    <property type="entry name" value="Zinc/RING finger domain, C3HC4 (zinc finger)"/>
    <property type="match status" value="1"/>
</dbReference>
<dbReference type="GO" id="GO:0008270">
    <property type="term" value="F:zinc ion binding"/>
    <property type="evidence" value="ECO:0007669"/>
    <property type="project" value="UniProtKB-KW"/>
</dbReference>
<evidence type="ECO:0000256" key="3">
    <source>
        <dbReference type="ARBA" id="ARBA00012483"/>
    </source>
</evidence>
<dbReference type="GO" id="GO:0006511">
    <property type="term" value="P:ubiquitin-dependent protein catabolic process"/>
    <property type="evidence" value="ECO:0007669"/>
    <property type="project" value="TreeGrafter"/>
</dbReference>
<keyword evidence="8" id="KW-0833">Ubl conjugation pathway</keyword>
<keyword evidence="10 13" id="KW-1133">Transmembrane helix</keyword>
<dbReference type="PROSITE" id="PS50089">
    <property type="entry name" value="ZF_RING_2"/>
    <property type="match status" value="1"/>
</dbReference>
<evidence type="ECO:0000256" key="6">
    <source>
        <dbReference type="ARBA" id="ARBA00022723"/>
    </source>
</evidence>
<evidence type="ECO:0000256" key="5">
    <source>
        <dbReference type="ARBA" id="ARBA00022692"/>
    </source>
</evidence>
<comment type="caution">
    <text evidence="15">The sequence shown here is derived from an EMBL/GenBank/DDBJ whole genome shotgun (WGS) entry which is preliminary data.</text>
</comment>
<dbReference type="OrthoDB" id="8062037at2759"/>
<dbReference type="EMBL" id="JACGCM010000957">
    <property type="protein sequence ID" value="KAF6163865.1"/>
    <property type="molecule type" value="Genomic_DNA"/>
</dbReference>
<accession>A0A7J7N9L1</accession>
<keyword evidence="5 13" id="KW-0812">Transmembrane</keyword>
<dbReference type="SUPFAM" id="SSF57850">
    <property type="entry name" value="RING/U-box"/>
    <property type="match status" value="1"/>
</dbReference>
<evidence type="ECO:0000313" key="16">
    <source>
        <dbReference type="Proteomes" id="UP000541444"/>
    </source>
</evidence>
<keyword evidence="6" id="KW-0479">Metal-binding</keyword>
<dbReference type="PANTHER" id="PTHR45977">
    <property type="entry name" value="TARGET OF ERK KINASE MPK-1"/>
    <property type="match status" value="1"/>
</dbReference>
<evidence type="ECO:0000256" key="11">
    <source>
        <dbReference type="ARBA" id="ARBA00023136"/>
    </source>
</evidence>
<feature type="transmembrane region" description="Helical" evidence="13">
    <location>
        <begin position="155"/>
        <end position="183"/>
    </location>
</feature>
<dbReference type="SMART" id="SM00184">
    <property type="entry name" value="RING"/>
    <property type="match status" value="1"/>
</dbReference>
<dbReference type="GO" id="GO:0000325">
    <property type="term" value="C:plant-type vacuole"/>
    <property type="evidence" value="ECO:0007669"/>
    <property type="project" value="TreeGrafter"/>
</dbReference>
<evidence type="ECO:0000256" key="7">
    <source>
        <dbReference type="ARBA" id="ARBA00022771"/>
    </source>
</evidence>